<evidence type="ECO:0000313" key="2">
    <source>
        <dbReference type="EMBL" id="EPQ53754.1"/>
    </source>
</evidence>
<dbReference type="GeneID" id="19298389"/>
<feature type="region of interest" description="Disordered" evidence="1">
    <location>
        <begin position="1"/>
        <end position="69"/>
    </location>
</feature>
<accession>S7RM15</accession>
<keyword evidence="3" id="KW-1185">Reference proteome</keyword>
<dbReference type="EMBL" id="KB469305">
    <property type="protein sequence ID" value="EPQ53754.1"/>
    <property type="molecule type" value="Genomic_DNA"/>
</dbReference>
<proteinExistence type="predicted"/>
<dbReference type="AlphaFoldDB" id="S7RM15"/>
<sequence>MNLRHKQSHFEPPASPGAASDRNIGPIILQPIQPQEPLGNASLYFTRPDTPCTHDRTMHHPTRPNSVSL</sequence>
<reference evidence="2 3" key="1">
    <citation type="journal article" date="2012" name="Science">
        <title>The Paleozoic origin of enzymatic lignin decomposition reconstructed from 31 fungal genomes.</title>
        <authorList>
            <person name="Floudas D."/>
            <person name="Binder M."/>
            <person name="Riley R."/>
            <person name="Barry K."/>
            <person name="Blanchette R.A."/>
            <person name="Henrissat B."/>
            <person name="Martinez A.T."/>
            <person name="Otillar R."/>
            <person name="Spatafora J.W."/>
            <person name="Yadav J.S."/>
            <person name="Aerts A."/>
            <person name="Benoit I."/>
            <person name="Boyd A."/>
            <person name="Carlson A."/>
            <person name="Copeland A."/>
            <person name="Coutinho P.M."/>
            <person name="de Vries R.P."/>
            <person name="Ferreira P."/>
            <person name="Findley K."/>
            <person name="Foster B."/>
            <person name="Gaskell J."/>
            <person name="Glotzer D."/>
            <person name="Gorecki P."/>
            <person name="Heitman J."/>
            <person name="Hesse C."/>
            <person name="Hori C."/>
            <person name="Igarashi K."/>
            <person name="Jurgens J.A."/>
            <person name="Kallen N."/>
            <person name="Kersten P."/>
            <person name="Kohler A."/>
            <person name="Kuees U."/>
            <person name="Kumar T.K.A."/>
            <person name="Kuo A."/>
            <person name="LaButti K."/>
            <person name="Larrondo L.F."/>
            <person name="Lindquist E."/>
            <person name="Ling A."/>
            <person name="Lombard V."/>
            <person name="Lucas S."/>
            <person name="Lundell T."/>
            <person name="Martin R."/>
            <person name="McLaughlin D.J."/>
            <person name="Morgenstern I."/>
            <person name="Morin E."/>
            <person name="Murat C."/>
            <person name="Nagy L.G."/>
            <person name="Nolan M."/>
            <person name="Ohm R.A."/>
            <person name="Patyshakuliyeva A."/>
            <person name="Rokas A."/>
            <person name="Ruiz-Duenas F.J."/>
            <person name="Sabat G."/>
            <person name="Salamov A."/>
            <person name="Samejima M."/>
            <person name="Schmutz J."/>
            <person name="Slot J.C."/>
            <person name="St John F."/>
            <person name="Stenlid J."/>
            <person name="Sun H."/>
            <person name="Sun S."/>
            <person name="Syed K."/>
            <person name="Tsang A."/>
            <person name="Wiebenga A."/>
            <person name="Young D."/>
            <person name="Pisabarro A."/>
            <person name="Eastwood D.C."/>
            <person name="Martin F."/>
            <person name="Cullen D."/>
            <person name="Grigoriev I.V."/>
            <person name="Hibbett D.S."/>
        </authorList>
    </citation>
    <scope>NUCLEOTIDE SEQUENCE [LARGE SCALE GENOMIC DNA]</scope>
    <source>
        <strain evidence="2 3">ATCC 11539</strain>
    </source>
</reference>
<protein>
    <submittedName>
        <fullName evidence="2">Uncharacterized protein</fullName>
    </submittedName>
</protein>
<name>S7RM15_GLOTA</name>
<gene>
    <name evidence="2" type="ORF">GLOTRDRAFT_100730</name>
</gene>
<evidence type="ECO:0000313" key="3">
    <source>
        <dbReference type="Proteomes" id="UP000030669"/>
    </source>
</evidence>
<organism evidence="2 3">
    <name type="scientific">Gloeophyllum trabeum (strain ATCC 11539 / FP-39264 / Madison 617)</name>
    <name type="common">Brown rot fungus</name>
    <dbReference type="NCBI Taxonomy" id="670483"/>
    <lineage>
        <taxon>Eukaryota</taxon>
        <taxon>Fungi</taxon>
        <taxon>Dikarya</taxon>
        <taxon>Basidiomycota</taxon>
        <taxon>Agaricomycotina</taxon>
        <taxon>Agaricomycetes</taxon>
        <taxon>Gloeophyllales</taxon>
        <taxon>Gloeophyllaceae</taxon>
        <taxon>Gloeophyllum</taxon>
    </lineage>
</organism>
<dbReference type="KEGG" id="gtr:GLOTRDRAFT_100730"/>
<dbReference type="Proteomes" id="UP000030669">
    <property type="component" value="Unassembled WGS sequence"/>
</dbReference>
<evidence type="ECO:0000256" key="1">
    <source>
        <dbReference type="SAM" id="MobiDB-lite"/>
    </source>
</evidence>
<dbReference type="RefSeq" id="XP_007868043.1">
    <property type="nucleotide sequence ID" value="XM_007869852.1"/>
</dbReference>
<dbReference type="HOGENOM" id="CLU_2776156_0_0_1"/>
<feature type="compositionally biased region" description="Low complexity" evidence="1">
    <location>
        <begin position="24"/>
        <end position="39"/>
    </location>
</feature>